<evidence type="ECO:0000256" key="2">
    <source>
        <dbReference type="ARBA" id="ARBA00034778"/>
    </source>
</evidence>
<organism evidence="3 4">
    <name type="scientific">Metamycoplasma canadense</name>
    <dbReference type="NCBI Taxonomy" id="29554"/>
    <lineage>
        <taxon>Bacteria</taxon>
        <taxon>Bacillati</taxon>
        <taxon>Mycoplasmatota</taxon>
        <taxon>Mycoplasmoidales</taxon>
        <taxon>Metamycoplasmataceae</taxon>
        <taxon>Metamycoplasma</taxon>
    </lineage>
</organism>
<protein>
    <submittedName>
        <fullName evidence="3">Uncharacterized protein</fullName>
    </submittedName>
</protein>
<dbReference type="SUPFAM" id="SSF56784">
    <property type="entry name" value="HAD-like"/>
    <property type="match status" value="1"/>
</dbReference>
<dbReference type="PANTHER" id="PTHR10000:SF8">
    <property type="entry name" value="HAD SUPERFAMILY HYDROLASE-LIKE, TYPE 3"/>
    <property type="match status" value="1"/>
</dbReference>
<dbReference type="Gene3D" id="3.30.1240.10">
    <property type="match status" value="1"/>
</dbReference>
<evidence type="ECO:0000313" key="4">
    <source>
        <dbReference type="Proteomes" id="UP000031641"/>
    </source>
</evidence>
<dbReference type="HOGENOM" id="CLU_044146_1_2_14"/>
<keyword evidence="4" id="KW-1185">Reference proteome</keyword>
<proteinExistence type="inferred from homology"/>
<dbReference type="AlphaFoldDB" id="A0A077L7F8"/>
<dbReference type="RefSeq" id="WP_045434193.1">
    <property type="nucleotide sequence ID" value="NZ_AP014631.1"/>
</dbReference>
<dbReference type="NCBIfam" id="TIGR01484">
    <property type="entry name" value="HAD-SF-IIB"/>
    <property type="match status" value="1"/>
</dbReference>
<evidence type="ECO:0000313" key="3">
    <source>
        <dbReference type="EMBL" id="BAP39751.1"/>
    </source>
</evidence>
<dbReference type="Proteomes" id="UP000031641">
    <property type="component" value="Chromosome"/>
</dbReference>
<comment type="cofactor">
    <cofactor evidence="1">
        <name>Mg(2+)</name>
        <dbReference type="ChEBI" id="CHEBI:18420"/>
    </cofactor>
</comment>
<dbReference type="GO" id="GO:0005829">
    <property type="term" value="C:cytosol"/>
    <property type="evidence" value="ECO:0007669"/>
    <property type="project" value="TreeGrafter"/>
</dbReference>
<dbReference type="InterPro" id="IPR023214">
    <property type="entry name" value="HAD_sf"/>
</dbReference>
<sequence length="297" mass="34823">MYKEINNKKPVIFSDVDGTIYRDFKLMQETIKDVEFAIKNGADFNICTGNPVQERMLELSKVLKVKYLLCSSGGEIYDVQKQELIKSWKIEFDILKKLIEVANKLNLQMIFWDEKNYFYLKDTPNLAKEIFNYHFISESKINSIPKLWNNQKINPIKIEFYSIDYPFSETYLQEIYNNIKNIENIEIIVTHCNVEINAFNVNKGNAIKWLIQNEYKEENVSIEDIMTIGDSNNDIPMFKLNKYSYAMANATPEPLKVAKLFTSDVSQNGLGEAILDYLYRLKNIARKHMLHEFLEAE</sequence>
<evidence type="ECO:0000256" key="1">
    <source>
        <dbReference type="ARBA" id="ARBA00001946"/>
    </source>
</evidence>
<dbReference type="GO" id="GO:0000287">
    <property type="term" value="F:magnesium ion binding"/>
    <property type="evidence" value="ECO:0007669"/>
    <property type="project" value="TreeGrafter"/>
</dbReference>
<dbReference type="KEGG" id="mcan:MCAN360_0707"/>
<dbReference type="EMBL" id="AP014631">
    <property type="protein sequence ID" value="BAP39751.1"/>
    <property type="molecule type" value="Genomic_DNA"/>
</dbReference>
<dbReference type="NCBIfam" id="TIGR00099">
    <property type="entry name" value="Cof-subfamily"/>
    <property type="match status" value="1"/>
</dbReference>
<gene>
    <name evidence="3" type="primary">cof</name>
    <name evidence="3" type="ORF">MCAN360_0707</name>
</gene>
<dbReference type="Pfam" id="PF08282">
    <property type="entry name" value="Hydrolase_3"/>
    <property type="match status" value="1"/>
</dbReference>
<dbReference type="Gene3D" id="3.40.50.1000">
    <property type="entry name" value="HAD superfamily/HAD-like"/>
    <property type="match status" value="1"/>
</dbReference>
<accession>A0A077L7F8</accession>
<dbReference type="PANTHER" id="PTHR10000">
    <property type="entry name" value="PHOSPHOSERINE PHOSPHATASE"/>
    <property type="match status" value="1"/>
</dbReference>
<dbReference type="InterPro" id="IPR006379">
    <property type="entry name" value="HAD-SF_hydro_IIB"/>
</dbReference>
<dbReference type="InterPro" id="IPR036412">
    <property type="entry name" value="HAD-like_sf"/>
</dbReference>
<dbReference type="OrthoDB" id="9810101at2"/>
<reference evidence="4" key="1">
    <citation type="journal article" date="2014" name="Genome Announc.">
        <title>Complete Genome Sequence of Mycoplasma canadense Strain HAZ 360_1 from Bovine Mastitic Milk in Japan.</title>
        <authorList>
            <person name="Hata E."/>
        </authorList>
    </citation>
    <scope>NUCLEOTIDE SEQUENCE [LARGE SCALE GENOMIC DNA]</scope>
    <source>
        <strain evidence="4">HAZ360_1</strain>
    </source>
</reference>
<dbReference type="InterPro" id="IPR000150">
    <property type="entry name" value="Cof"/>
</dbReference>
<comment type="similarity">
    <text evidence="2">Belongs to the HAD-like hydrolase superfamily. Cof family.</text>
</comment>
<name>A0A077L7F8_9BACT</name>
<dbReference type="GO" id="GO:0016791">
    <property type="term" value="F:phosphatase activity"/>
    <property type="evidence" value="ECO:0007669"/>
    <property type="project" value="UniProtKB-ARBA"/>
</dbReference>